<dbReference type="EMBL" id="KV427658">
    <property type="protein sequence ID" value="KZT01924.1"/>
    <property type="molecule type" value="Genomic_DNA"/>
</dbReference>
<name>A0A165BZB8_9APHY</name>
<evidence type="ECO:0000313" key="2">
    <source>
        <dbReference type="Proteomes" id="UP000076871"/>
    </source>
</evidence>
<evidence type="ECO:0000313" key="1">
    <source>
        <dbReference type="EMBL" id="KZT01924.1"/>
    </source>
</evidence>
<protein>
    <submittedName>
        <fullName evidence="1">Uncharacterized protein</fullName>
    </submittedName>
</protein>
<dbReference type="GeneID" id="63826942"/>
<accession>A0A165BZB8</accession>
<sequence length="59" mass="6351">MPTSPSASNDKRGDALQSKSVQDFFFTIGQQVQQQNAEFASLKESSSFTAPALTGLARQ</sequence>
<proteinExistence type="predicted"/>
<reference evidence="1 2" key="1">
    <citation type="journal article" date="2016" name="Mol. Biol. Evol.">
        <title>Comparative Genomics of Early-Diverging Mushroom-Forming Fungi Provides Insights into the Origins of Lignocellulose Decay Capabilities.</title>
        <authorList>
            <person name="Nagy L.G."/>
            <person name="Riley R."/>
            <person name="Tritt A."/>
            <person name="Adam C."/>
            <person name="Daum C."/>
            <person name="Floudas D."/>
            <person name="Sun H."/>
            <person name="Yadav J.S."/>
            <person name="Pangilinan J."/>
            <person name="Larsson K.H."/>
            <person name="Matsuura K."/>
            <person name="Barry K."/>
            <person name="Labutti K."/>
            <person name="Kuo R."/>
            <person name="Ohm R.A."/>
            <person name="Bhattacharya S.S."/>
            <person name="Shirouzu T."/>
            <person name="Yoshinaga Y."/>
            <person name="Martin F.M."/>
            <person name="Grigoriev I.V."/>
            <person name="Hibbett D.S."/>
        </authorList>
    </citation>
    <scope>NUCLEOTIDE SEQUENCE [LARGE SCALE GENOMIC DNA]</scope>
    <source>
        <strain evidence="1 2">93-53</strain>
    </source>
</reference>
<dbReference type="InParanoid" id="A0A165BZB8"/>
<dbReference type="RefSeq" id="XP_040759664.1">
    <property type="nucleotide sequence ID" value="XM_040909913.1"/>
</dbReference>
<dbReference type="AlphaFoldDB" id="A0A165BZB8"/>
<organism evidence="1 2">
    <name type="scientific">Laetiporus sulphureus 93-53</name>
    <dbReference type="NCBI Taxonomy" id="1314785"/>
    <lineage>
        <taxon>Eukaryota</taxon>
        <taxon>Fungi</taxon>
        <taxon>Dikarya</taxon>
        <taxon>Basidiomycota</taxon>
        <taxon>Agaricomycotina</taxon>
        <taxon>Agaricomycetes</taxon>
        <taxon>Polyporales</taxon>
        <taxon>Laetiporus</taxon>
    </lineage>
</organism>
<gene>
    <name evidence="1" type="ORF">LAESUDRAFT_730835</name>
</gene>
<keyword evidence="2" id="KW-1185">Reference proteome</keyword>
<dbReference type="Proteomes" id="UP000076871">
    <property type="component" value="Unassembled WGS sequence"/>
</dbReference>